<gene>
    <name evidence="5" type="primary">kptA</name>
    <name evidence="6" type="ORF">FD32_GL001074</name>
</gene>
<dbReference type="Proteomes" id="UP000051412">
    <property type="component" value="Unassembled WGS sequence"/>
</dbReference>
<sequence length="191" mass="21480">MGDGTITNRELKFISKKMSYALRHNPQKYGISLDEYGYTDLDGFISAMNRVHHFSPALTKETIDEVIAKSNKKRFAIRGNKICALYGHSIPGIIKHRASVPPAVLFHGTARRFMPSIDKLGLLPMQRQVVHLSTDIATARAVGMRHDSNPVILQVDTVAARKAGIEFYIGNDQVWLCDELPRQFFKEIQGN</sequence>
<dbReference type="OrthoDB" id="4537997at2"/>
<dbReference type="GO" id="GO:0006388">
    <property type="term" value="P:tRNA splicing, via endonucleolytic cleavage and ligation"/>
    <property type="evidence" value="ECO:0007669"/>
    <property type="project" value="UniProtKB-UniRule"/>
</dbReference>
<evidence type="ECO:0000256" key="1">
    <source>
        <dbReference type="ARBA" id="ARBA00009836"/>
    </source>
</evidence>
<protein>
    <recommendedName>
        <fullName evidence="5">Probable RNA 2'-phosphotransferase</fullName>
        <ecNumber evidence="5">2.7.1.-</ecNumber>
    </recommendedName>
</protein>
<dbReference type="InterPro" id="IPR022928">
    <property type="entry name" value="RNA_2'-PTrans_KptA"/>
</dbReference>
<comment type="function">
    <text evidence="4 5">Removes the 2'-phosphate from RNA via an intermediate in which the phosphate is ADP-ribosylated by NAD followed by a presumed transesterification to release the RNA and generate ADP-ribose 1''-2''-cyclic phosphate (APPR&gt;P). May function as an ADP-ribosylase.</text>
</comment>
<dbReference type="PATRIC" id="fig|1423782.4.peg.1125"/>
<comment type="similarity">
    <text evidence="1 5">Belongs to the KptA/TPT1 family.</text>
</comment>
<keyword evidence="7" id="KW-1185">Reference proteome</keyword>
<proteinExistence type="inferred from homology"/>
<organism evidence="6 7">
    <name type="scientific">Limosilactobacillus panis DSM 6035</name>
    <dbReference type="NCBI Taxonomy" id="1423782"/>
    <lineage>
        <taxon>Bacteria</taxon>
        <taxon>Bacillati</taxon>
        <taxon>Bacillota</taxon>
        <taxon>Bacilli</taxon>
        <taxon>Lactobacillales</taxon>
        <taxon>Lactobacillaceae</taxon>
        <taxon>Limosilactobacillus</taxon>
    </lineage>
</organism>
<dbReference type="EMBL" id="AZGM01000140">
    <property type="protein sequence ID" value="KRM24951.1"/>
    <property type="molecule type" value="Genomic_DNA"/>
</dbReference>
<evidence type="ECO:0000256" key="4">
    <source>
        <dbReference type="ARBA" id="ARBA00025212"/>
    </source>
</evidence>
<reference evidence="6 7" key="1">
    <citation type="journal article" date="2015" name="Genome Announc.">
        <title>Expanding the biotechnology potential of lactobacilli through comparative genomics of 213 strains and associated genera.</title>
        <authorList>
            <person name="Sun Z."/>
            <person name="Harris H.M."/>
            <person name="McCann A."/>
            <person name="Guo C."/>
            <person name="Argimon S."/>
            <person name="Zhang W."/>
            <person name="Yang X."/>
            <person name="Jeffery I.B."/>
            <person name="Cooney J.C."/>
            <person name="Kagawa T.F."/>
            <person name="Liu W."/>
            <person name="Song Y."/>
            <person name="Salvetti E."/>
            <person name="Wrobel A."/>
            <person name="Rasinkangas P."/>
            <person name="Parkhill J."/>
            <person name="Rea M.C."/>
            <person name="O'Sullivan O."/>
            <person name="Ritari J."/>
            <person name="Douillard F.P."/>
            <person name="Paul Ross R."/>
            <person name="Yang R."/>
            <person name="Briner A.E."/>
            <person name="Felis G.E."/>
            <person name="de Vos W.M."/>
            <person name="Barrangou R."/>
            <person name="Klaenhammer T.R."/>
            <person name="Caufield P.W."/>
            <person name="Cui Y."/>
            <person name="Zhang H."/>
            <person name="O'Toole P.W."/>
        </authorList>
    </citation>
    <scope>NUCLEOTIDE SEQUENCE [LARGE SCALE GENOMIC DNA]</scope>
    <source>
        <strain evidence="6 7">DSM 6035</strain>
    </source>
</reference>
<evidence type="ECO:0000313" key="6">
    <source>
        <dbReference type="EMBL" id="KRM24951.1"/>
    </source>
</evidence>
<dbReference type="STRING" id="1423782.FD32_GL001074"/>
<comment type="caution">
    <text evidence="6">The sequence shown here is derived from an EMBL/GenBank/DDBJ whole genome shotgun (WGS) entry which is preliminary data.</text>
</comment>
<dbReference type="GO" id="GO:0003950">
    <property type="term" value="F:NAD+ poly-ADP-ribosyltransferase activity"/>
    <property type="evidence" value="ECO:0007669"/>
    <property type="project" value="InterPro"/>
</dbReference>
<evidence type="ECO:0000313" key="7">
    <source>
        <dbReference type="Proteomes" id="UP000051412"/>
    </source>
</evidence>
<name>A0A0R1X3V1_9LACO</name>
<dbReference type="EC" id="2.7.1.-" evidence="5"/>
<dbReference type="PANTHER" id="PTHR12684:SF2">
    <property type="entry name" value="TRNA 2'-PHOSPHOTRANSFERASE 1"/>
    <property type="match status" value="1"/>
</dbReference>
<evidence type="ECO:0000256" key="5">
    <source>
        <dbReference type="HAMAP-Rule" id="MF_00299"/>
    </source>
</evidence>
<keyword evidence="3 5" id="KW-0520">NAD</keyword>
<dbReference type="Gene3D" id="1.10.10.970">
    <property type="entry name" value="RNA 2'-phosphotransferase, Tpt1/KptA family, N-terminal domain"/>
    <property type="match status" value="1"/>
</dbReference>
<evidence type="ECO:0000256" key="2">
    <source>
        <dbReference type="ARBA" id="ARBA00022679"/>
    </source>
</evidence>
<dbReference type="Gene3D" id="3.20.170.30">
    <property type="match status" value="1"/>
</dbReference>
<dbReference type="PANTHER" id="PTHR12684">
    <property type="entry name" value="PUTATIVE PHOSPHOTRANSFERASE"/>
    <property type="match status" value="1"/>
</dbReference>
<dbReference type="InterPro" id="IPR042081">
    <property type="entry name" value="RNA_2'-PTrans_C"/>
</dbReference>
<dbReference type="SUPFAM" id="SSF56399">
    <property type="entry name" value="ADP-ribosylation"/>
    <property type="match status" value="1"/>
</dbReference>
<dbReference type="Pfam" id="PF01885">
    <property type="entry name" value="PTS_2-RNA"/>
    <property type="match status" value="1"/>
</dbReference>
<dbReference type="HAMAP" id="MF_00299">
    <property type="entry name" value="KptA"/>
    <property type="match status" value="1"/>
</dbReference>
<dbReference type="InterPro" id="IPR002745">
    <property type="entry name" value="Ptrans_KptA/Tpt1"/>
</dbReference>
<dbReference type="InterPro" id="IPR042080">
    <property type="entry name" value="RNA_2'-PTrans_N"/>
</dbReference>
<evidence type="ECO:0000256" key="3">
    <source>
        <dbReference type="ARBA" id="ARBA00023027"/>
    </source>
</evidence>
<dbReference type="AlphaFoldDB" id="A0A0R1X3V1"/>
<accession>A0A0R1X3V1</accession>
<keyword evidence="2 5" id="KW-0808">Transferase</keyword>
<dbReference type="GO" id="GO:0000215">
    <property type="term" value="F:tRNA 2'-phosphotransferase activity"/>
    <property type="evidence" value="ECO:0007669"/>
    <property type="project" value="TreeGrafter"/>
</dbReference>
<dbReference type="RefSeq" id="WP_047767013.1">
    <property type="nucleotide sequence ID" value="NZ_AZGM01000140.1"/>
</dbReference>